<dbReference type="SUPFAM" id="SSF47384">
    <property type="entry name" value="Homodimeric domain of signal transducing histidine kinase"/>
    <property type="match status" value="1"/>
</dbReference>
<comment type="subcellular location">
    <subcellularLocation>
        <location evidence="2">Membrane</location>
    </subcellularLocation>
</comment>
<dbReference type="Gene3D" id="3.40.50.2300">
    <property type="match status" value="3"/>
</dbReference>
<keyword evidence="10" id="KW-1133">Transmembrane helix</keyword>
<proteinExistence type="predicted"/>
<protein>
    <recommendedName>
        <fullName evidence="3">histidine kinase</fullName>
        <ecNumber evidence="3">2.7.13.3</ecNumber>
    </recommendedName>
</protein>
<feature type="domain" description="Response regulatory" evidence="12">
    <location>
        <begin position="1342"/>
        <end position="1459"/>
    </location>
</feature>
<dbReference type="CDD" id="cd00082">
    <property type="entry name" value="HisKA"/>
    <property type="match status" value="1"/>
</dbReference>
<organism evidence="16 17">
    <name type="scientific">Colwellia marinimaniae</name>
    <dbReference type="NCBI Taxonomy" id="1513592"/>
    <lineage>
        <taxon>Bacteria</taxon>
        <taxon>Pseudomonadati</taxon>
        <taxon>Pseudomonadota</taxon>
        <taxon>Gammaproteobacteria</taxon>
        <taxon>Alteromonadales</taxon>
        <taxon>Colwelliaceae</taxon>
        <taxon>Colwellia</taxon>
    </lineage>
</organism>
<dbReference type="InterPro" id="IPR004358">
    <property type="entry name" value="Sig_transdc_His_kin-like_C"/>
</dbReference>
<evidence type="ECO:0000256" key="8">
    <source>
        <dbReference type="SAM" id="Coils"/>
    </source>
</evidence>
<dbReference type="EMBL" id="BDQM01000008">
    <property type="protein sequence ID" value="GAW95833.1"/>
    <property type="molecule type" value="Genomic_DNA"/>
</dbReference>
<name>A0ABQ0MTY4_9GAMM</name>
<dbReference type="SUPFAM" id="SSF52172">
    <property type="entry name" value="CheY-like"/>
    <property type="match status" value="3"/>
</dbReference>
<feature type="modified residue" description="4-aspartylphosphate" evidence="7">
    <location>
        <position position="1241"/>
    </location>
</feature>
<dbReference type="SMART" id="SM00091">
    <property type="entry name" value="PAS"/>
    <property type="match status" value="1"/>
</dbReference>
<accession>A0ABQ0MTY4</accession>
<feature type="domain" description="PAC" evidence="14">
    <location>
        <begin position="449"/>
        <end position="501"/>
    </location>
</feature>
<dbReference type="InterPro" id="IPR036890">
    <property type="entry name" value="HATPase_C_sf"/>
</dbReference>
<sequence length="1464" mass="163021">MHNNSKQKSAFQFTIKKKLIVNAFINISLILIIGLYALNQMKLIGEEVEEIAEIDMPLIRSITAIETHQLEQALYLERVLRLGTQTFQSALTVQEYAMAKAQFLHFGAQVKQELLQLESKVNDDIKLTPYEADKQEFQYVLKQIINISAEHQSYQKHAMKIIALLNAKLKGLAFNYATPQVSSDINATPLSAKVQQDNLLAEREQLERLERLIHDIELEEDNIDHELEQLLTEIEDFTQESLYAAEEHEQAAIQQILLLIIIGTILATLGSFIIARLISLPITRLRELAKKVARGDLSQQISQISNDELGELSLAINSTIQSMAEAAEQAEAIALGDFSQEIHPKGEQDKLGHALHNMKAQIIEQNASLAEKIALNEGIVNTSMDAILTIDALGTILSCNNSTMRLFHYRREEIIGQNIKKLMPMPYAAEHDSYLNNYKTSAIKKVIGIGREVQALKKDGTIFPIALSVGEVTQQGAQNRVYTGFIRDISQEKKFEADLQQNNDQLSKQNERQHQLAEINELTQGITELTKLSDDIISNLATACQAGHGVIYIKEQQDSNTLSLVGSYAFQSRKNIAATIKVGEGLIGQCAKEKKLILLTKVPGDYIQINSALGEQTPLNLILLPILFESKIMAVIELASFHVFTEEQQLTLTQVAQSLGIVINNLFSQQRTKQLLHETQQQAEELQTQQEELKSANENLVEQTQQLKASEEELRQQSEELQTSNDELGQRQKDLQAQRDKIAASEQELAIKAKELTIASKYKSEFLANMSHELRTPLNSLLLLAKGLADNTSGHLDETEVEDAHIIYDGGQSLLHLINDILDLSKVEAGKLNIHRENVQLSQVKDKLLQLFTPLAKERNIQLSASIDNNIPDSLITDSQRLEQILRNLLSNAIKFTEIGEVTINFRLPAENTHFRQQHLTVTNSLAIVVTDTGVGIAEDKLQAIFEAFQQADGSTSRKYGGTGLGLTIARELSHLLGGEIQLTSQIHKGSSFTLYLPLSSDDATSSASKNEANIIATNLASKQSAASTLPQPPAVHTSALAGIDRDIDLELNIFIDDDRFNIHAGDKTLLVIDDDKIFAKILRDYARKSGYKCLVAGDGRSGIYLAQHHQPNGIILDLMLPDIDGHQVLEQLKSSLKTQHIPVEIISAHSESRSEALAEGAIGLQTKPVSSEQLHQVLVEIENLSTAKIRQVLIIEDNKHHSKATRRLLENIGLKATCVSTGEEGCVAILTGKYDCVILDLGLPDMSGIELLKQVNAGTLEVLPPVIVYTGKEITDQEQAELDKYSSTVVIKGTGSPERLLDDISLFLYDIEEKSSKLTKLKDKKSMRLLHDEDAILQGRKILLTDDDMRNSYALSKKLIDIGCDVEMANNGKEAIELLREHNDFELILMDTMMPVMDGNEATQIIRNMKHYKKIPIIALTAKTMPEDRELALKSGASEYLTKPIDFDKLVSILRIWLFKKDA</sequence>
<feature type="modified residue" description="4-aspartylphosphate" evidence="7">
    <location>
        <position position="1118"/>
    </location>
</feature>
<dbReference type="PROSITE" id="PS50109">
    <property type="entry name" value="HIS_KIN"/>
    <property type="match status" value="1"/>
</dbReference>
<evidence type="ECO:0000313" key="17">
    <source>
        <dbReference type="Proteomes" id="UP000197068"/>
    </source>
</evidence>
<dbReference type="PROSITE" id="PS50110">
    <property type="entry name" value="RESPONSE_REGULATORY"/>
    <property type="match status" value="3"/>
</dbReference>
<gene>
    <name evidence="16" type="ORF">MTCD1_01436</name>
</gene>
<dbReference type="PROSITE" id="PS50113">
    <property type="entry name" value="PAC"/>
    <property type="match status" value="1"/>
</dbReference>
<keyword evidence="5" id="KW-0808">Transferase</keyword>
<dbReference type="CDD" id="cd17546">
    <property type="entry name" value="REC_hyHK_CKI1_RcsC-like"/>
    <property type="match status" value="1"/>
</dbReference>
<dbReference type="SMART" id="SM00304">
    <property type="entry name" value="HAMP"/>
    <property type="match status" value="1"/>
</dbReference>
<keyword evidence="6 16" id="KW-0418">Kinase</keyword>
<dbReference type="SMART" id="SM00387">
    <property type="entry name" value="HATPase_c"/>
    <property type="match status" value="1"/>
</dbReference>
<dbReference type="SUPFAM" id="SSF158472">
    <property type="entry name" value="HAMP domain-like"/>
    <property type="match status" value="1"/>
</dbReference>
<feature type="region of interest" description="Disordered" evidence="9">
    <location>
        <begin position="706"/>
        <end position="739"/>
    </location>
</feature>
<keyword evidence="10" id="KW-0812">Transmembrane</keyword>
<evidence type="ECO:0000256" key="2">
    <source>
        <dbReference type="ARBA" id="ARBA00004370"/>
    </source>
</evidence>
<dbReference type="InterPro" id="IPR001789">
    <property type="entry name" value="Sig_transdc_resp-reg_receiver"/>
</dbReference>
<dbReference type="InterPro" id="IPR036097">
    <property type="entry name" value="HisK_dim/P_sf"/>
</dbReference>
<dbReference type="InterPro" id="IPR011006">
    <property type="entry name" value="CheY-like_superfamily"/>
</dbReference>
<dbReference type="Gene3D" id="3.30.450.40">
    <property type="match status" value="1"/>
</dbReference>
<feature type="transmembrane region" description="Helical" evidence="10">
    <location>
        <begin position="20"/>
        <end position="38"/>
    </location>
</feature>
<dbReference type="SMART" id="SM00448">
    <property type="entry name" value="REC"/>
    <property type="match status" value="3"/>
</dbReference>
<keyword evidence="4 7" id="KW-0597">Phosphoprotein</keyword>
<feature type="domain" description="PAS" evidence="13">
    <location>
        <begin position="379"/>
        <end position="418"/>
    </location>
</feature>
<evidence type="ECO:0000256" key="5">
    <source>
        <dbReference type="ARBA" id="ARBA00022679"/>
    </source>
</evidence>
<dbReference type="CDD" id="cd00130">
    <property type="entry name" value="PAS"/>
    <property type="match status" value="1"/>
</dbReference>
<dbReference type="PANTHER" id="PTHR43047">
    <property type="entry name" value="TWO-COMPONENT HISTIDINE PROTEIN KINASE"/>
    <property type="match status" value="1"/>
</dbReference>
<dbReference type="Gene3D" id="3.30.565.10">
    <property type="entry name" value="Histidine kinase-like ATPase, C-terminal domain"/>
    <property type="match status" value="1"/>
</dbReference>
<dbReference type="Pfam" id="PF02518">
    <property type="entry name" value="HATPase_c"/>
    <property type="match status" value="1"/>
</dbReference>
<dbReference type="InterPro" id="IPR003660">
    <property type="entry name" value="HAMP_dom"/>
</dbReference>
<dbReference type="InterPro" id="IPR029016">
    <property type="entry name" value="GAF-like_dom_sf"/>
</dbReference>
<evidence type="ECO:0000259" key="15">
    <source>
        <dbReference type="PROSITE" id="PS50885"/>
    </source>
</evidence>
<dbReference type="EC" id="2.7.13.3" evidence="3"/>
<dbReference type="PANTHER" id="PTHR43047:SF72">
    <property type="entry name" value="OSMOSENSING HISTIDINE PROTEIN KINASE SLN1"/>
    <property type="match status" value="1"/>
</dbReference>
<dbReference type="CDD" id="cd06225">
    <property type="entry name" value="HAMP"/>
    <property type="match status" value="1"/>
</dbReference>
<dbReference type="SUPFAM" id="SSF55874">
    <property type="entry name" value="ATPase domain of HSP90 chaperone/DNA topoisomerase II/histidine kinase"/>
    <property type="match status" value="1"/>
</dbReference>
<dbReference type="InterPro" id="IPR013767">
    <property type="entry name" value="PAS_fold"/>
</dbReference>
<dbReference type="PROSITE" id="PS50112">
    <property type="entry name" value="PAS"/>
    <property type="match status" value="1"/>
</dbReference>
<dbReference type="SUPFAM" id="SSF55781">
    <property type="entry name" value="GAF domain-like"/>
    <property type="match status" value="1"/>
</dbReference>
<keyword evidence="8" id="KW-0175">Coiled coil</keyword>
<dbReference type="NCBIfam" id="TIGR00229">
    <property type="entry name" value="sensory_box"/>
    <property type="match status" value="1"/>
</dbReference>
<evidence type="ECO:0000256" key="7">
    <source>
        <dbReference type="PROSITE-ProRule" id="PRU00169"/>
    </source>
</evidence>
<dbReference type="SUPFAM" id="SSF55785">
    <property type="entry name" value="PYP-like sensor domain (PAS domain)"/>
    <property type="match status" value="1"/>
</dbReference>
<feature type="coiled-coil region" evidence="8">
    <location>
        <begin position="192"/>
        <end position="240"/>
    </location>
</feature>
<dbReference type="RefSeq" id="WP_057179618.1">
    <property type="nucleotide sequence ID" value="NZ_BDQM01000008.1"/>
</dbReference>
<dbReference type="Pfam" id="PF00512">
    <property type="entry name" value="HisKA"/>
    <property type="match status" value="1"/>
</dbReference>
<dbReference type="Pfam" id="PF13185">
    <property type="entry name" value="GAF_2"/>
    <property type="match status" value="1"/>
</dbReference>
<evidence type="ECO:0000259" key="14">
    <source>
        <dbReference type="PROSITE" id="PS50113"/>
    </source>
</evidence>
<comment type="catalytic activity">
    <reaction evidence="1">
        <text>ATP + protein L-histidine = ADP + protein N-phospho-L-histidine.</text>
        <dbReference type="EC" id="2.7.13.3"/>
    </reaction>
</comment>
<evidence type="ECO:0000259" key="12">
    <source>
        <dbReference type="PROSITE" id="PS50110"/>
    </source>
</evidence>
<dbReference type="CDD" id="cd16922">
    <property type="entry name" value="HATPase_EvgS-ArcB-TorS-like"/>
    <property type="match status" value="1"/>
</dbReference>
<dbReference type="InterPro" id="IPR003018">
    <property type="entry name" value="GAF"/>
</dbReference>
<dbReference type="Gene3D" id="6.10.340.10">
    <property type="match status" value="1"/>
</dbReference>
<reference evidence="16 17" key="1">
    <citation type="submission" date="2017-06" db="EMBL/GenBank/DDBJ databases">
        <title>Whole Genome Sequences of Colwellia marinimaniae MTCD1.</title>
        <authorList>
            <person name="Kusumoto H."/>
            <person name="Inoue M."/>
            <person name="Tanikawa K."/>
            <person name="Maeji H."/>
            <person name="Cameron J.H."/>
            <person name="Bartlett D.H."/>
        </authorList>
    </citation>
    <scope>NUCLEOTIDE SEQUENCE [LARGE SCALE GENOMIC DNA]</scope>
    <source>
        <strain evidence="16 17">MTCD1</strain>
    </source>
</reference>
<dbReference type="GO" id="GO:0016301">
    <property type="term" value="F:kinase activity"/>
    <property type="evidence" value="ECO:0007669"/>
    <property type="project" value="UniProtKB-KW"/>
</dbReference>
<feature type="compositionally biased region" description="Basic and acidic residues" evidence="9">
    <location>
        <begin position="728"/>
        <end position="739"/>
    </location>
</feature>
<dbReference type="Proteomes" id="UP000197068">
    <property type="component" value="Unassembled WGS sequence"/>
</dbReference>
<dbReference type="Pfam" id="PF00989">
    <property type="entry name" value="PAS"/>
    <property type="match status" value="1"/>
</dbReference>
<feature type="domain" description="HAMP" evidence="15">
    <location>
        <begin position="276"/>
        <end position="328"/>
    </location>
</feature>
<evidence type="ECO:0000313" key="16">
    <source>
        <dbReference type="EMBL" id="GAW95833.1"/>
    </source>
</evidence>
<dbReference type="InterPro" id="IPR000700">
    <property type="entry name" value="PAS-assoc_C"/>
</dbReference>
<feature type="transmembrane region" description="Helical" evidence="10">
    <location>
        <begin position="256"/>
        <end position="278"/>
    </location>
</feature>
<feature type="modified residue" description="4-aspartylphosphate" evidence="7">
    <location>
        <position position="1392"/>
    </location>
</feature>
<evidence type="ECO:0000259" key="11">
    <source>
        <dbReference type="PROSITE" id="PS50109"/>
    </source>
</evidence>
<comment type="caution">
    <text evidence="16">The sequence shown here is derived from an EMBL/GenBank/DDBJ whole genome shotgun (WGS) entry which is preliminary data.</text>
</comment>
<evidence type="ECO:0000256" key="4">
    <source>
        <dbReference type="ARBA" id="ARBA00022553"/>
    </source>
</evidence>
<feature type="compositionally biased region" description="Basic and acidic residues" evidence="9">
    <location>
        <begin position="709"/>
        <end position="718"/>
    </location>
</feature>
<evidence type="ECO:0000256" key="10">
    <source>
        <dbReference type="SAM" id="Phobius"/>
    </source>
</evidence>
<feature type="domain" description="Response regulatory" evidence="12">
    <location>
        <begin position="1069"/>
        <end position="1183"/>
    </location>
</feature>
<dbReference type="InterPro" id="IPR003594">
    <property type="entry name" value="HATPase_dom"/>
</dbReference>
<dbReference type="Pfam" id="PF00072">
    <property type="entry name" value="Response_reg"/>
    <property type="match status" value="3"/>
</dbReference>
<dbReference type="PROSITE" id="PS50885">
    <property type="entry name" value="HAMP"/>
    <property type="match status" value="1"/>
</dbReference>
<dbReference type="InterPro" id="IPR035965">
    <property type="entry name" value="PAS-like_dom_sf"/>
</dbReference>
<evidence type="ECO:0000259" key="13">
    <source>
        <dbReference type="PROSITE" id="PS50112"/>
    </source>
</evidence>
<feature type="domain" description="Histidine kinase" evidence="11">
    <location>
        <begin position="769"/>
        <end position="1001"/>
    </location>
</feature>
<evidence type="ECO:0000256" key="9">
    <source>
        <dbReference type="SAM" id="MobiDB-lite"/>
    </source>
</evidence>
<dbReference type="PRINTS" id="PR00344">
    <property type="entry name" value="BCTRLSENSOR"/>
</dbReference>
<evidence type="ECO:0000256" key="3">
    <source>
        <dbReference type="ARBA" id="ARBA00012438"/>
    </source>
</evidence>
<dbReference type="SMART" id="SM00388">
    <property type="entry name" value="HisKA"/>
    <property type="match status" value="1"/>
</dbReference>
<evidence type="ECO:0000256" key="6">
    <source>
        <dbReference type="ARBA" id="ARBA00022777"/>
    </source>
</evidence>
<dbReference type="InterPro" id="IPR005467">
    <property type="entry name" value="His_kinase_dom"/>
</dbReference>
<keyword evidence="17" id="KW-1185">Reference proteome</keyword>
<dbReference type="Gene3D" id="1.10.287.130">
    <property type="match status" value="1"/>
</dbReference>
<keyword evidence="10" id="KW-0472">Membrane</keyword>
<dbReference type="InterPro" id="IPR003661">
    <property type="entry name" value="HisK_dim/P_dom"/>
</dbReference>
<dbReference type="Gene3D" id="3.30.450.20">
    <property type="entry name" value="PAS domain"/>
    <property type="match status" value="1"/>
</dbReference>
<feature type="domain" description="Response regulatory" evidence="12">
    <location>
        <begin position="1192"/>
        <end position="1309"/>
    </location>
</feature>
<dbReference type="Pfam" id="PF00672">
    <property type="entry name" value="HAMP"/>
    <property type="match status" value="1"/>
</dbReference>
<dbReference type="InterPro" id="IPR000014">
    <property type="entry name" value="PAS"/>
</dbReference>
<evidence type="ECO:0000256" key="1">
    <source>
        <dbReference type="ARBA" id="ARBA00000085"/>
    </source>
</evidence>
<dbReference type="SMART" id="SM00065">
    <property type="entry name" value="GAF"/>
    <property type="match status" value="1"/>
</dbReference>